<dbReference type="Gene3D" id="1.20.1250.20">
    <property type="entry name" value="MFS general substrate transporter like domains"/>
    <property type="match status" value="1"/>
</dbReference>
<keyword evidence="3 6" id="KW-0812">Transmembrane</keyword>
<dbReference type="PANTHER" id="PTHR23523">
    <property type="match status" value="1"/>
</dbReference>
<dbReference type="Pfam" id="PF07690">
    <property type="entry name" value="MFS_1"/>
    <property type="match status" value="1"/>
</dbReference>
<feature type="transmembrane region" description="Helical" evidence="6">
    <location>
        <begin position="275"/>
        <end position="292"/>
    </location>
</feature>
<comment type="subcellular location">
    <subcellularLocation>
        <location evidence="1">Cell membrane</location>
        <topology evidence="1">Multi-pass membrane protein</topology>
    </subcellularLocation>
</comment>
<accession>A0ABY4RZB9</accession>
<sequence length="407" mass="43401">MQFKFGYLLLALFLAALNLRPAISSISPLLETVRGELDMSGSVASLLTSIPVLCMGLFSPMAVKISHRWGMERTITLALLVIGLGTIIRYFAASSLLMVVTSFLAGIGIAVAGPLLSGFIKRHFAERASSMVGIYSSAMVVGAALSAGLSVPLQHWYGSSWQSSLASWAVFALLALPVWIHLAKRAARPAGGTASQGSAAAKLPWGNKRAWLLTLFFGSMAMMFYSLTAWLAPAVESMGYSKTVAGGILTLFTFIQVPVSFVLPILIARFPKRRYWLMGCALLELVGMFLFMLHASPWLVAVLLGIGAGGLFPMALMLPIEETGNAEAASAWSAMNQSGGYIIGAFGPIFVGWAHDKAGSFIPAFGGLSIVIVLMLVMQWRIGNAVRQPKQAAVPRQAAVVVQGERS</sequence>
<evidence type="ECO:0000256" key="2">
    <source>
        <dbReference type="ARBA" id="ARBA00022448"/>
    </source>
</evidence>
<evidence type="ECO:0000313" key="9">
    <source>
        <dbReference type="Proteomes" id="UP001057134"/>
    </source>
</evidence>
<gene>
    <name evidence="8" type="primary">yycB_2</name>
    <name evidence="8" type="ORF">SK3146_06953</name>
</gene>
<feature type="transmembrane region" description="Helical" evidence="6">
    <location>
        <begin position="40"/>
        <end position="63"/>
    </location>
</feature>
<feature type="transmembrane region" description="Helical" evidence="6">
    <location>
        <begin position="98"/>
        <end position="120"/>
    </location>
</feature>
<feature type="transmembrane region" description="Helical" evidence="6">
    <location>
        <begin position="165"/>
        <end position="182"/>
    </location>
</feature>
<evidence type="ECO:0000256" key="1">
    <source>
        <dbReference type="ARBA" id="ARBA00004651"/>
    </source>
</evidence>
<dbReference type="InterPro" id="IPR011701">
    <property type="entry name" value="MFS"/>
</dbReference>
<dbReference type="PROSITE" id="PS50850">
    <property type="entry name" value="MFS"/>
    <property type="match status" value="1"/>
</dbReference>
<dbReference type="PANTHER" id="PTHR23523:SF2">
    <property type="entry name" value="2-NITROIMIDAZOLE TRANSPORTER"/>
    <property type="match status" value="1"/>
</dbReference>
<feature type="transmembrane region" description="Helical" evidence="6">
    <location>
        <begin position="339"/>
        <end position="355"/>
    </location>
</feature>
<feature type="transmembrane region" description="Helical" evidence="6">
    <location>
        <begin position="361"/>
        <end position="380"/>
    </location>
</feature>
<keyword evidence="5 6" id="KW-0472">Membrane</keyword>
<feature type="transmembrane region" description="Helical" evidence="6">
    <location>
        <begin position="210"/>
        <end position="232"/>
    </location>
</feature>
<feature type="transmembrane region" description="Helical" evidence="6">
    <location>
        <begin position="75"/>
        <end position="92"/>
    </location>
</feature>
<evidence type="ECO:0000313" key="8">
    <source>
        <dbReference type="EMBL" id="UQZ87651.1"/>
    </source>
</evidence>
<keyword evidence="9" id="KW-1185">Reference proteome</keyword>
<evidence type="ECO:0000256" key="6">
    <source>
        <dbReference type="SAM" id="Phobius"/>
    </source>
</evidence>
<dbReference type="Proteomes" id="UP001057134">
    <property type="component" value="Chromosome"/>
</dbReference>
<evidence type="ECO:0000256" key="4">
    <source>
        <dbReference type="ARBA" id="ARBA00022989"/>
    </source>
</evidence>
<dbReference type="EMBL" id="CP027059">
    <property type="protein sequence ID" value="UQZ87651.1"/>
    <property type="molecule type" value="Genomic_DNA"/>
</dbReference>
<evidence type="ECO:0000256" key="3">
    <source>
        <dbReference type="ARBA" id="ARBA00022692"/>
    </source>
</evidence>
<organism evidence="8 9">
    <name type="scientific">Paenibacillus konkukensis</name>
    <dbReference type="NCBI Taxonomy" id="2020716"/>
    <lineage>
        <taxon>Bacteria</taxon>
        <taxon>Bacillati</taxon>
        <taxon>Bacillota</taxon>
        <taxon>Bacilli</taxon>
        <taxon>Bacillales</taxon>
        <taxon>Paenibacillaceae</taxon>
        <taxon>Paenibacillus</taxon>
    </lineage>
</organism>
<reference evidence="8" key="2">
    <citation type="journal article" date="2021" name="J Anim Sci Technol">
        <title>Complete genome sequence of Paenibacillus konkukensis sp. nov. SK3146 as a potential probiotic strain.</title>
        <authorList>
            <person name="Jung H.I."/>
            <person name="Park S."/>
            <person name="Niu K.M."/>
            <person name="Lee S.W."/>
            <person name="Kothari D."/>
            <person name="Yi K.J."/>
            <person name="Kim S.K."/>
        </authorList>
    </citation>
    <scope>NUCLEOTIDE SEQUENCE</scope>
    <source>
        <strain evidence="8">SK3146</strain>
    </source>
</reference>
<proteinExistence type="predicted"/>
<evidence type="ECO:0000256" key="5">
    <source>
        <dbReference type="ARBA" id="ARBA00023136"/>
    </source>
</evidence>
<keyword evidence="4 6" id="KW-1133">Transmembrane helix</keyword>
<reference evidence="8" key="1">
    <citation type="submission" date="2018-02" db="EMBL/GenBank/DDBJ databases">
        <authorList>
            <person name="Kim S.-K."/>
            <person name="Jung H.-I."/>
            <person name="Lee S.-W."/>
        </authorList>
    </citation>
    <scope>NUCLEOTIDE SEQUENCE</scope>
    <source>
        <strain evidence="8">SK3146</strain>
    </source>
</reference>
<dbReference type="InterPro" id="IPR020846">
    <property type="entry name" value="MFS_dom"/>
</dbReference>
<dbReference type="RefSeq" id="WP_249863092.1">
    <property type="nucleotide sequence ID" value="NZ_CP027059.1"/>
</dbReference>
<feature type="transmembrane region" description="Helical" evidence="6">
    <location>
        <begin position="132"/>
        <end position="153"/>
    </location>
</feature>
<feature type="transmembrane region" description="Helical" evidence="6">
    <location>
        <begin position="298"/>
        <end position="318"/>
    </location>
</feature>
<dbReference type="InterPro" id="IPR052524">
    <property type="entry name" value="MFS_Cyanate_Porter"/>
</dbReference>
<evidence type="ECO:0000259" key="7">
    <source>
        <dbReference type="PROSITE" id="PS50850"/>
    </source>
</evidence>
<dbReference type="InterPro" id="IPR036259">
    <property type="entry name" value="MFS_trans_sf"/>
</dbReference>
<feature type="transmembrane region" description="Helical" evidence="6">
    <location>
        <begin position="244"/>
        <end position="268"/>
    </location>
</feature>
<keyword evidence="2" id="KW-0813">Transport</keyword>
<dbReference type="SUPFAM" id="SSF103473">
    <property type="entry name" value="MFS general substrate transporter"/>
    <property type="match status" value="1"/>
</dbReference>
<protein>
    <submittedName>
        <fullName evidence="8">Transporter YycB</fullName>
    </submittedName>
</protein>
<name>A0ABY4RZB9_9BACL</name>
<feature type="domain" description="Major facilitator superfamily (MFS) profile" evidence="7">
    <location>
        <begin position="4"/>
        <end position="387"/>
    </location>
</feature>